<proteinExistence type="predicted"/>
<comment type="caution">
    <text evidence="1">The sequence shown here is derived from an EMBL/GenBank/DDBJ whole genome shotgun (WGS) entry which is preliminary data.</text>
</comment>
<protein>
    <submittedName>
        <fullName evidence="1">Uncharacterized protein</fullName>
    </submittedName>
</protein>
<dbReference type="Proteomes" id="UP001058974">
    <property type="component" value="Chromosome 3"/>
</dbReference>
<evidence type="ECO:0000313" key="1">
    <source>
        <dbReference type="EMBL" id="KAI5432213.1"/>
    </source>
</evidence>
<gene>
    <name evidence="1" type="ORF">KIW84_036095</name>
</gene>
<sequence length="133" mass="15110">MNGAKVSIFKQTNQISFSCFLKCRNGTALESEICFEILSDFSNQSLERELPDEKLGALLILPDLSQSNCSWTESVWLLHSSGRRSRFPSGFGRELFPWGFASGGFASSLFGTSHFDRKEKGEKVKIRREFEMR</sequence>
<dbReference type="AlphaFoldDB" id="A0A9D4Y5P5"/>
<name>A0A9D4Y5P5_PEA</name>
<keyword evidence="2" id="KW-1185">Reference proteome</keyword>
<dbReference type="EMBL" id="JAMSHJ010000003">
    <property type="protein sequence ID" value="KAI5432213.1"/>
    <property type="molecule type" value="Genomic_DNA"/>
</dbReference>
<reference evidence="1 2" key="1">
    <citation type="journal article" date="2022" name="Nat. Genet.">
        <title>Improved pea reference genome and pan-genome highlight genomic features and evolutionary characteristics.</title>
        <authorList>
            <person name="Yang T."/>
            <person name="Liu R."/>
            <person name="Luo Y."/>
            <person name="Hu S."/>
            <person name="Wang D."/>
            <person name="Wang C."/>
            <person name="Pandey M.K."/>
            <person name="Ge S."/>
            <person name="Xu Q."/>
            <person name="Li N."/>
            <person name="Li G."/>
            <person name="Huang Y."/>
            <person name="Saxena R.K."/>
            <person name="Ji Y."/>
            <person name="Li M."/>
            <person name="Yan X."/>
            <person name="He Y."/>
            <person name="Liu Y."/>
            <person name="Wang X."/>
            <person name="Xiang C."/>
            <person name="Varshney R.K."/>
            <person name="Ding H."/>
            <person name="Gao S."/>
            <person name="Zong X."/>
        </authorList>
    </citation>
    <scope>NUCLEOTIDE SEQUENCE [LARGE SCALE GENOMIC DNA]</scope>
    <source>
        <strain evidence="1 2">cv. Zhongwan 6</strain>
    </source>
</reference>
<accession>A0A9D4Y5P5</accession>
<evidence type="ECO:0000313" key="2">
    <source>
        <dbReference type="Proteomes" id="UP001058974"/>
    </source>
</evidence>
<dbReference type="Gramene" id="Psat03G0609500-T1">
    <property type="protein sequence ID" value="KAI5432213.1"/>
    <property type="gene ID" value="KIW84_036095"/>
</dbReference>
<organism evidence="1 2">
    <name type="scientific">Pisum sativum</name>
    <name type="common">Garden pea</name>
    <name type="synonym">Lathyrus oleraceus</name>
    <dbReference type="NCBI Taxonomy" id="3888"/>
    <lineage>
        <taxon>Eukaryota</taxon>
        <taxon>Viridiplantae</taxon>
        <taxon>Streptophyta</taxon>
        <taxon>Embryophyta</taxon>
        <taxon>Tracheophyta</taxon>
        <taxon>Spermatophyta</taxon>
        <taxon>Magnoliopsida</taxon>
        <taxon>eudicotyledons</taxon>
        <taxon>Gunneridae</taxon>
        <taxon>Pentapetalae</taxon>
        <taxon>rosids</taxon>
        <taxon>fabids</taxon>
        <taxon>Fabales</taxon>
        <taxon>Fabaceae</taxon>
        <taxon>Papilionoideae</taxon>
        <taxon>50 kb inversion clade</taxon>
        <taxon>NPAAA clade</taxon>
        <taxon>Hologalegina</taxon>
        <taxon>IRL clade</taxon>
        <taxon>Fabeae</taxon>
        <taxon>Lathyrus</taxon>
    </lineage>
</organism>